<dbReference type="Proteomes" id="UP000181917">
    <property type="component" value="Unassembled WGS sequence"/>
</dbReference>
<proteinExistence type="predicted"/>
<gene>
    <name evidence="2" type="ORF">SAMN04489742_3182</name>
</gene>
<keyword evidence="3" id="KW-1185">Reference proteome</keyword>
<keyword evidence="1" id="KW-1133">Transmembrane helix</keyword>
<sequence length="46" mass="5468">MEWIVFWIVIGIVVAVAGAVVWGRKYFRHEIDRAKRIRRANQDGER</sequence>
<dbReference type="EMBL" id="FNKH01000002">
    <property type="protein sequence ID" value="SDQ94385.1"/>
    <property type="molecule type" value="Genomic_DNA"/>
</dbReference>
<feature type="transmembrane region" description="Helical" evidence="1">
    <location>
        <begin position="6"/>
        <end position="27"/>
    </location>
</feature>
<dbReference type="RefSeq" id="WP_170064957.1">
    <property type="nucleotide sequence ID" value="NZ_CP018863.1"/>
</dbReference>
<name>A0A1H1F064_9MICC</name>
<evidence type="ECO:0000256" key="1">
    <source>
        <dbReference type="SAM" id="Phobius"/>
    </source>
</evidence>
<dbReference type="STRING" id="37928.SAMN04489742_3182"/>
<reference evidence="2 3" key="1">
    <citation type="submission" date="2016-10" db="EMBL/GenBank/DDBJ databases">
        <authorList>
            <person name="de Groot N.N."/>
        </authorList>
    </citation>
    <scope>NUCLEOTIDE SEQUENCE [LARGE SCALE GENOMIC DNA]</scope>
    <source>
        <strain evidence="2 3">DSM 20117</strain>
    </source>
</reference>
<accession>A0A1H1F064</accession>
<evidence type="ECO:0000313" key="2">
    <source>
        <dbReference type="EMBL" id="SDQ94385.1"/>
    </source>
</evidence>
<dbReference type="AlphaFoldDB" id="A0A1H1F064"/>
<evidence type="ECO:0000313" key="3">
    <source>
        <dbReference type="Proteomes" id="UP000181917"/>
    </source>
</evidence>
<keyword evidence="1" id="KW-0472">Membrane</keyword>
<organism evidence="2 3">
    <name type="scientific">Crystallibacter crystallopoietes</name>
    <dbReference type="NCBI Taxonomy" id="37928"/>
    <lineage>
        <taxon>Bacteria</taxon>
        <taxon>Bacillati</taxon>
        <taxon>Actinomycetota</taxon>
        <taxon>Actinomycetes</taxon>
        <taxon>Micrococcales</taxon>
        <taxon>Micrococcaceae</taxon>
        <taxon>Crystallibacter</taxon>
    </lineage>
</organism>
<keyword evidence="1" id="KW-0812">Transmembrane</keyword>
<protein>
    <submittedName>
        <fullName evidence="2">Uncharacterized protein</fullName>
    </submittedName>
</protein>